<gene>
    <name evidence="1" type="ORF">HWQ67_04650</name>
</gene>
<name>A0ABS6RW67_9BACT</name>
<dbReference type="RefSeq" id="WP_218251482.1">
    <property type="nucleotide sequence ID" value="NZ_JABXWD010000053.1"/>
</dbReference>
<organism evidence="1 2">
    <name type="scientific">Candidatus Magnetobacterium casense</name>
    <dbReference type="NCBI Taxonomy" id="1455061"/>
    <lineage>
        <taxon>Bacteria</taxon>
        <taxon>Pseudomonadati</taxon>
        <taxon>Nitrospirota</taxon>
        <taxon>Thermodesulfovibrionia</taxon>
        <taxon>Thermodesulfovibrionales</taxon>
        <taxon>Candidatus Magnetobacteriaceae</taxon>
        <taxon>Candidatus Magnetobacterium</taxon>
    </lineage>
</organism>
<dbReference type="Proteomes" id="UP001196980">
    <property type="component" value="Unassembled WGS sequence"/>
</dbReference>
<reference evidence="1 2" key="1">
    <citation type="journal article" date="2020" name="J Geophys Res Biogeosci">
        <title>Magnetotaxis as an Adaptation to Enable Bacterial Shuttling of Microbial Sulfur and Sulfur Cycling Across Aquatic Oxic#Anoxic Interfaces.</title>
        <authorList>
            <person name="Li J."/>
            <person name="Liu P."/>
            <person name="Wang J."/>
            <person name="Roberts A.P."/>
            <person name="Pan Y."/>
        </authorList>
    </citation>
    <scope>NUCLEOTIDE SEQUENCE [LARGE SCALE GENOMIC DNA]</scope>
    <source>
        <strain evidence="1 2">MYR-1_YQ</strain>
    </source>
</reference>
<accession>A0ABS6RW67</accession>
<evidence type="ECO:0000313" key="2">
    <source>
        <dbReference type="Proteomes" id="UP001196980"/>
    </source>
</evidence>
<sequence>MPHFKRYDADLNYIAPDIVANAFAHTNTASIGLIRDMIYIVAPSTPIQGGQVRTQRNLLLLRFDKTTWAAKDSTAITLVDSNSMTHANDGDGIWMSTGLTYDTGNACMFVGHTFSNGAGGSDGGDIYLRVFDGNTLTQTYSEVMVSSTSANRVHFLLGDNTLYAVYDENAVIKALKYTLTYAKTSKLTGSDFNNDGKTDVLLQNSQTGMVYIWLVDGAGGIKSGGSPGTVDPEWQIQGAGDFNGDGKGDILWRNTTSGVVYVWLMDDTSVSGGTPLATIDDTWQIY</sequence>
<evidence type="ECO:0000313" key="1">
    <source>
        <dbReference type="EMBL" id="MBV6340866.1"/>
    </source>
</evidence>
<protein>
    <submittedName>
        <fullName evidence="1">VCBS repeat-containing protein</fullName>
    </submittedName>
</protein>
<keyword evidence="2" id="KW-1185">Reference proteome</keyword>
<dbReference type="PANTHER" id="PTHR46580">
    <property type="entry name" value="SENSOR KINASE-RELATED"/>
    <property type="match status" value="1"/>
</dbReference>
<comment type="caution">
    <text evidence="1">The sequence shown here is derived from an EMBL/GenBank/DDBJ whole genome shotgun (WGS) entry which is preliminary data.</text>
</comment>
<proteinExistence type="predicted"/>
<dbReference type="InterPro" id="IPR013517">
    <property type="entry name" value="FG-GAP"/>
</dbReference>
<dbReference type="EMBL" id="JABXWD010000053">
    <property type="protein sequence ID" value="MBV6340866.1"/>
    <property type="molecule type" value="Genomic_DNA"/>
</dbReference>
<dbReference type="Pfam" id="PF13517">
    <property type="entry name" value="FG-GAP_3"/>
    <property type="match status" value="1"/>
</dbReference>
<dbReference type="PANTHER" id="PTHR46580:SF2">
    <property type="entry name" value="MAM DOMAIN-CONTAINING PROTEIN"/>
    <property type="match status" value="1"/>
</dbReference>